<dbReference type="EMBL" id="GGEC01076351">
    <property type="protein sequence ID" value="MBX56835.1"/>
    <property type="molecule type" value="Transcribed_RNA"/>
</dbReference>
<proteinExistence type="predicted"/>
<name>A0A2P2PQ47_RHIMU</name>
<reference evidence="1" key="1">
    <citation type="submission" date="2018-02" db="EMBL/GenBank/DDBJ databases">
        <title>Rhizophora mucronata_Transcriptome.</title>
        <authorList>
            <person name="Meera S.P."/>
            <person name="Sreeshan A."/>
            <person name="Augustine A."/>
        </authorList>
    </citation>
    <scope>NUCLEOTIDE SEQUENCE</scope>
    <source>
        <tissue evidence="1">Leaf</tissue>
    </source>
</reference>
<accession>A0A2P2PQ47</accession>
<sequence>MCRIISNSAIKSRTAKKIKTKSSHLSYQNTQLELQRVLAPKPWKVR</sequence>
<protein>
    <submittedName>
        <fullName evidence="1">Uncharacterized protein</fullName>
    </submittedName>
</protein>
<organism evidence="1">
    <name type="scientific">Rhizophora mucronata</name>
    <name type="common">Asiatic mangrove</name>
    <dbReference type="NCBI Taxonomy" id="61149"/>
    <lineage>
        <taxon>Eukaryota</taxon>
        <taxon>Viridiplantae</taxon>
        <taxon>Streptophyta</taxon>
        <taxon>Embryophyta</taxon>
        <taxon>Tracheophyta</taxon>
        <taxon>Spermatophyta</taxon>
        <taxon>Magnoliopsida</taxon>
        <taxon>eudicotyledons</taxon>
        <taxon>Gunneridae</taxon>
        <taxon>Pentapetalae</taxon>
        <taxon>rosids</taxon>
        <taxon>fabids</taxon>
        <taxon>Malpighiales</taxon>
        <taxon>Rhizophoraceae</taxon>
        <taxon>Rhizophora</taxon>
    </lineage>
</organism>
<dbReference type="AlphaFoldDB" id="A0A2P2PQ47"/>
<evidence type="ECO:0000313" key="1">
    <source>
        <dbReference type="EMBL" id="MBX56835.1"/>
    </source>
</evidence>